<name>A0A167EBE8_COLIC</name>
<organism evidence="1 2">
    <name type="scientific">Colletotrichum incanum</name>
    <name type="common">Soybean anthracnose fungus</name>
    <dbReference type="NCBI Taxonomy" id="1573173"/>
    <lineage>
        <taxon>Eukaryota</taxon>
        <taxon>Fungi</taxon>
        <taxon>Dikarya</taxon>
        <taxon>Ascomycota</taxon>
        <taxon>Pezizomycotina</taxon>
        <taxon>Sordariomycetes</taxon>
        <taxon>Hypocreomycetidae</taxon>
        <taxon>Glomerellales</taxon>
        <taxon>Glomerellaceae</taxon>
        <taxon>Colletotrichum</taxon>
        <taxon>Colletotrichum spaethianum species complex</taxon>
    </lineage>
</organism>
<accession>A0A167EBE8</accession>
<proteinExistence type="predicted"/>
<evidence type="ECO:0000313" key="2">
    <source>
        <dbReference type="Proteomes" id="UP000076584"/>
    </source>
</evidence>
<dbReference type="AlphaFoldDB" id="A0A167EBE8"/>
<feature type="non-terminal residue" evidence="1">
    <location>
        <position position="1"/>
    </location>
</feature>
<comment type="caution">
    <text evidence="1">The sequence shown here is derived from an EMBL/GenBank/DDBJ whole genome shotgun (WGS) entry which is preliminary data.</text>
</comment>
<dbReference type="Proteomes" id="UP000076584">
    <property type="component" value="Unassembled WGS sequence"/>
</dbReference>
<reference evidence="1 2" key="1">
    <citation type="submission" date="2015-06" db="EMBL/GenBank/DDBJ databases">
        <title>Survival trade-offs in plant roots during colonization by closely related pathogenic and mutualistic fungi.</title>
        <authorList>
            <person name="Hacquard S."/>
            <person name="Kracher B."/>
            <person name="Hiruma K."/>
            <person name="Weinman A."/>
            <person name="Muench P."/>
            <person name="Garrido Oter R."/>
            <person name="Ver Loren van Themaat E."/>
            <person name="Dallerey J.-F."/>
            <person name="Damm U."/>
            <person name="Henrissat B."/>
            <person name="Lespinet O."/>
            <person name="Thon M."/>
            <person name="Kemen E."/>
            <person name="McHardy A.C."/>
            <person name="Schulze-Lefert P."/>
            <person name="O'Connell R.J."/>
        </authorList>
    </citation>
    <scope>NUCLEOTIDE SEQUENCE [LARGE SCALE GENOMIC DNA]</scope>
    <source>
        <strain evidence="1 2">MAFF 238704</strain>
    </source>
</reference>
<keyword evidence="2" id="KW-1185">Reference proteome</keyword>
<dbReference type="EMBL" id="LFIW01000762">
    <property type="protein sequence ID" value="KZL84923.1"/>
    <property type="molecule type" value="Genomic_DNA"/>
</dbReference>
<evidence type="ECO:0000313" key="1">
    <source>
        <dbReference type="EMBL" id="KZL84923.1"/>
    </source>
</evidence>
<sequence>LRASVFSLGTGRLGCGPSRGRANLGWRDPMQPRGLRQEFSEEFSAPLIHYPRVRFVSPLGESRLGCFSSRVNPGTLQATSRLSLRFFCKSRILARRGHEFSRPHAWGRADQDLTRQRRWRHTEEMTLASAGRPRCLGCDEAGEDKLRRLIMSLPFLSLVGS</sequence>
<protein>
    <submittedName>
        <fullName evidence="1">Uncharacterized protein</fullName>
    </submittedName>
</protein>
<gene>
    <name evidence="1" type="ORF">CI238_12617</name>
</gene>